<gene>
    <name evidence="2" type="ORF">QCO44_07590</name>
</gene>
<evidence type="ECO:0000313" key="2">
    <source>
        <dbReference type="EMBL" id="MEX5285497.1"/>
    </source>
</evidence>
<sequence>MLRNFIGIVCSVLFFAALSSAAMAAPPTDEGWYWLNSDAKYSKFFAPQEVRVIKSLNIAGMENPIPTVIQGWVKTGFSYGGAQETIANYGIQDIVPDPAALACSLALVEVNPQNRTLRYLEEDFYDGAGNIIWSNHTARSEKEMNSQQYDETFYAAIVDNVFGMGELDRLTADDRWLDLWKVKTNEGAEESAIADTSTMRIKGEHLIFWEWISKKDAAGTVTEVQFLKKALNVPMGTVSIKSGRVWTPAGGWQGLEETDLTFRGIPQGSKEYAGLMRLRTYTASHMAWLYRYSLEPGAQRRILRDED</sequence>
<keyword evidence="1" id="KW-0732">Signal</keyword>
<accession>A0ABV3X5M8</accession>
<reference evidence="2 3" key="1">
    <citation type="submission" date="2023-04" db="EMBL/GenBank/DDBJ databases">
        <title>Genome Sequence of Selenomonas sputigena ATCC 33150.</title>
        <authorList>
            <person name="Miller D.P."/>
            <person name="Anvari S."/>
            <person name="Polson S.W."/>
            <person name="Macdonald M."/>
            <person name="Mcdowell J.V."/>
        </authorList>
    </citation>
    <scope>NUCLEOTIDE SEQUENCE [LARGE SCALE GENOMIC DNA]</scope>
    <source>
        <strain evidence="2 3">ATCC 33150</strain>
    </source>
</reference>
<evidence type="ECO:0000256" key="1">
    <source>
        <dbReference type="SAM" id="SignalP"/>
    </source>
</evidence>
<dbReference type="RefSeq" id="WP_368847327.1">
    <property type="nucleotide sequence ID" value="NZ_CP194411.1"/>
</dbReference>
<dbReference type="Proteomes" id="UP001559623">
    <property type="component" value="Unassembled WGS sequence"/>
</dbReference>
<proteinExistence type="predicted"/>
<protein>
    <submittedName>
        <fullName evidence="2">Uncharacterized protein</fullName>
    </submittedName>
</protein>
<evidence type="ECO:0000313" key="3">
    <source>
        <dbReference type="Proteomes" id="UP001559623"/>
    </source>
</evidence>
<keyword evidence="3" id="KW-1185">Reference proteome</keyword>
<name>A0ABV3X5M8_9FIRM</name>
<comment type="caution">
    <text evidence="2">The sequence shown here is derived from an EMBL/GenBank/DDBJ whole genome shotgun (WGS) entry which is preliminary data.</text>
</comment>
<feature type="chain" id="PRO_5047144199" evidence="1">
    <location>
        <begin position="25"/>
        <end position="307"/>
    </location>
</feature>
<feature type="signal peptide" evidence="1">
    <location>
        <begin position="1"/>
        <end position="24"/>
    </location>
</feature>
<organism evidence="2 3">
    <name type="scientific">Selenomonas sputigena</name>
    <dbReference type="NCBI Taxonomy" id="69823"/>
    <lineage>
        <taxon>Bacteria</taxon>
        <taxon>Bacillati</taxon>
        <taxon>Bacillota</taxon>
        <taxon>Negativicutes</taxon>
        <taxon>Selenomonadales</taxon>
        <taxon>Selenomonadaceae</taxon>
        <taxon>Selenomonas</taxon>
    </lineage>
</organism>
<dbReference type="EMBL" id="JARVLH010000004">
    <property type="protein sequence ID" value="MEX5285497.1"/>
    <property type="molecule type" value="Genomic_DNA"/>
</dbReference>